<protein>
    <submittedName>
        <fullName evidence="1">Uncharacterized protein</fullName>
    </submittedName>
</protein>
<proteinExistence type="predicted"/>
<accession>A0A3E4YBM0</accession>
<evidence type="ECO:0000313" key="1">
    <source>
        <dbReference type="EMBL" id="RGM72167.1"/>
    </source>
</evidence>
<dbReference type="EMBL" id="QSTP01000005">
    <property type="protein sequence ID" value="RGM72167.1"/>
    <property type="molecule type" value="Genomic_DNA"/>
</dbReference>
<organism evidence="1 2">
    <name type="scientific">Agathobacter rectalis</name>
    <dbReference type="NCBI Taxonomy" id="39491"/>
    <lineage>
        <taxon>Bacteria</taxon>
        <taxon>Bacillati</taxon>
        <taxon>Bacillota</taxon>
        <taxon>Clostridia</taxon>
        <taxon>Lachnospirales</taxon>
        <taxon>Lachnospiraceae</taxon>
        <taxon>Agathobacter</taxon>
    </lineage>
</organism>
<gene>
    <name evidence="1" type="ORF">DXB99_06415</name>
</gene>
<dbReference type="RefSeq" id="WP_117718676.1">
    <property type="nucleotide sequence ID" value="NZ_QSTP01000005.1"/>
</dbReference>
<name>A0A3E4YBM0_9FIRM</name>
<dbReference type="Proteomes" id="UP000260758">
    <property type="component" value="Unassembled WGS sequence"/>
</dbReference>
<evidence type="ECO:0000313" key="2">
    <source>
        <dbReference type="Proteomes" id="UP000260758"/>
    </source>
</evidence>
<comment type="caution">
    <text evidence="1">The sequence shown here is derived from an EMBL/GenBank/DDBJ whole genome shotgun (WGS) entry which is preliminary data.</text>
</comment>
<sequence length="121" mass="14181">MKMYTCKIKDKAILYCFGKENNINNLIQFINYQGPHVSVEEVINRIKIEKIYVCPESQKLSGRKYIKLANKILKNTELLINNDELHSLMFLSNPNKMQQLLGISNEEKEEMLSVIKEKFNI</sequence>
<reference evidence="1 2" key="1">
    <citation type="submission" date="2018-08" db="EMBL/GenBank/DDBJ databases">
        <title>A genome reference for cultivated species of the human gut microbiota.</title>
        <authorList>
            <person name="Zou Y."/>
            <person name="Xue W."/>
            <person name="Luo G."/>
        </authorList>
    </citation>
    <scope>NUCLEOTIDE SEQUENCE [LARGE SCALE GENOMIC DNA]</scope>
    <source>
        <strain evidence="1 2">OM07-13</strain>
    </source>
</reference>
<dbReference type="AlphaFoldDB" id="A0A3E4YBM0"/>